<keyword evidence="4" id="KW-0862">Zinc</keyword>
<comment type="caution">
    <text evidence="8">The sequence shown here is derived from an EMBL/GenBank/DDBJ whole genome shotgun (WGS) entry which is preliminary data.</text>
</comment>
<dbReference type="Pfam" id="PF00096">
    <property type="entry name" value="zf-C2H2"/>
    <property type="match status" value="1"/>
</dbReference>
<dbReference type="SMART" id="SM00355">
    <property type="entry name" value="ZnF_C2H2"/>
    <property type="match status" value="5"/>
</dbReference>
<dbReference type="InterPro" id="IPR013087">
    <property type="entry name" value="Znf_C2H2_type"/>
</dbReference>
<protein>
    <recommendedName>
        <fullName evidence="7">C2H2-type domain-containing protein</fullName>
    </recommendedName>
</protein>
<dbReference type="Proteomes" id="UP001160148">
    <property type="component" value="Unassembled WGS sequence"/>
</dbReference>
<feature type="domain" description="C2H2-type" evidence="7">
    <location>
        <begin position="101"/>
        <end position="128"/>
    </location>
</feature>
<dbReference type="PROSITE" id="PS50157">
    <property type="entry name" value="ZINC_FINGER_C2H2_2"/>
    <property type="match status" value="3"/>
</dbReference>
<evidence type="ECO:0000256" key="3">
    <source>
        <dbReference type="ARBA" id="ARBA00022771"/>
    </source>
</evidence>
<evidence type="ECO:0000313" key="8">
    <source>
        <dbReference type="EMBL" id="CAI6377212.1"/>
    </source>
</evidence>
<dbReference type="Gene3D" id="3.30.160.60">
    <property type="entry name" value="Classic Zinc Finger"/>
    <property type="match status" value="2"/>
</dbReference>
<keyword evidence="1" id="KW-0479">Metal-binding</keyword>
<organism evidence="8 9">
    <name type="scientific">Macrosiphum euphorbiae</name>
    <name type="common">potato aphid</name>
    <dbReference type="NCBI Taxonomy" id="13131"/>
    <lineage>
        <taxon>Eukaryota</taxon>
        <taxon>Metazoa</taxon>
        <taxon>Ecdysozoa</taxon>
        <taxon>Arthropoda</taxon>
        <taxon>Hexapoda</taxon>
        <taxon>Insecta</taxon>
        <taxon>Pterygota</taxon>
        <taxon>Neoptera</taxon>
        <taxon>Paraneoptera</taxon>
        <taxon>Hemiptera</taxon>
        <taxon>Sternorrhyncha</taxon>
        <taxon>Aphidomorpha</taxon>
        <taxon>Aphidoidea</taxon>
        <taxon>Aphididae</taxon>
        <taxon>Macrosiphini</taxon>
        <taxon>Macrosiphum</taxon>
    </lineage>
</organism>
<proteinExistence type="predicted"/>
<keyword evidence="3 5" id="KW-0863">Zinc-finger</keyword>
<feature type="domain" description="C2H2-type" evidence="7">
    <location>
        <begin position="157"/>
        <end position="185"/>
    </location>
</feature>
<dbReference type="InterPro" id="IPR036236">
    <property type="entry name" value="Znf_C2H2_sf"/>
</dbReference>
<dbReference type="GO" id="GO:0008270">
    <property type="term" value="F:zinc ion binding"/>
    <property type="evidence" value="ECO:0007669"/>
    <property type="project" value="UniProtKB-KW"/>
</dbReference>
<dbReference type="AlphaFoldDB" id="A0AAV0YBD4"/>
<evidence type="ECO:0000256" key="4">
    <source>
        <dbReference type="ARBA" id="ARBA00022833"/>
    </source>
</evidence>
<dbReference type="SUPFAM" id="SSF57667">
    <property type="entry name" value="beta-beta-alpha zinc fingers"/>
    <property type="match status" value="2"/>
</dbReference>
<sequence length="211" mass="24571">MAVDDIPTTTVNDRPETVNVPASTETEEESETDSDSSTDTDVSSSDENEVHQKTDDEGSIQSTGSSDVDSPYKYHCPKCDLSFKYDCWYKRHMATNNPGTFTCQYCPKVFKRKDTMREHQHLHLGGLKHKCKHCYKEFGDKRNMNMHIKLIHQDSMVKCKKCDKMYSGERQLRYHDNRVHSKKKPYECNICAERFPVPCMLSIHRLKMVIY</sequence>
<feature type="compositionally biased region" description="Polar residues" evidence="6">
    <location>
        <begin position="59"/>
        <end position="68"/>
    </location>
</feature>
<feature type="region of interest" description="Disordered" evidence="6">
    <location>
        <begin position="1"/>
        <end position="68"/>
    </location>
</feature>
<feature type="domain" description="C2H2-type" evidence="7">
    <location>
        <begin position="129"/>
        <end position="157"/>
    </location>
</feature>
<feature type="compositionally biased region" description="Acidic residues" evidence="6">
    <location>
        <begin position="25"/>
        <end position="38"/>
    </location>
</feature>
<evidence type="ECO:0000259" key="7">
    <source>
        <dbReference type="PROSITE" id="PS50157"/>
    </source>
</evidence>
<keyword evidence="2" id="KW-0677">Repeat</keyword>
<dbReference type="PANTHER" id="PTHR24379:SF121">
    <property type="entry name" value="C2H2-TYPE DOMAIN-CONTAINING PROTEIN"/>
    <property type="match status" value="1"/>
</dbReference>
<dbReference type="PANTHER" id="PTHR24379">
    <property type="entry name" value="KRAB AND ZINC FINGER DOMAIN-CONTAINING"/>
    <property type="match status" value="1"/>
</dbReference>
<evidence type="ECO:0000313" key="9">
    <source>
        <dbReference type="Proteomes" id="UP001160148"/>
    </source>
</evidence>
<name>A0AAV0YBD4_9HEMI</name>
<dbReference type="PROSITE" id="PS00028">
    <property type="entry name" value="ZINC_FINGER_C2H2_1"/>
    <property type="match status" value="3"/>
</dbReference>
<accession>A0AAV0YBD4</accession>
<reference evidence="8 9" key="1">
    <citation type="submission" date="2023-01" db="EMBL/GenBank/DDBJ databases">
        <authorList>
            <person name="Whitehead M."/>
        </authorList>
    </citation>
    <scope>NUCLEOTIDE SEQUENCE [LARGE SCALE GENOMIC DNA]</scope>
</reference>
<gene>
    <name evidence="8" type="ORF">MEUPH1_LOCUS30506</name>
</gene>
<evidence type="ECO:0000256" key="2">
    <source>
        <dbReference type="ARBA" id="ARBA00022737"/>
    </source>
</evidence>
<evidence type="ECO:0000256" key="6">
    <source>
        <dbReference type="SAM" id="MobiDB-lite"/>
    </source>
</evidence>
<evidence type="ECO:0000256" key="5">
    <source>
        <dbReference type="PROSITE-ProRule" id="PRU00042"/>
    </source>
</evidence>
<keyword evidence="9" id="KW-1185">Reference proteome</keyword>
<dbReference type="EMBL" id="CARXXK010001670">
    <property type="protein sequence ID" value="CAI6377212.1"/>
    <property type="molecule type" value="Genomic_DNA"/>
</dbReference>
<evidence type="ECO:0000256" key="1">
    <source>
        <dbReference type="ARBA" id="ARBA00022723"/>
    </source>
</evidence>